<dbReference type="RefSeq" id="WP_213351340.1">
    <property type="nucleotide sequence ID" value="NZ_JAHBGB010000006.1"/>
</dbReference>
<dbReference type="PANTHER" id="PTHR21015:SF28">
    <property type="entry name" value="SLL1722 PROTEIN"/>
    <property type="match status" value="1"/>
</dbReference>
<sequence>MEFPRTPAPAITEAGRPGKATPRILMYSHDTYGLGHIRRTRAIANALVGAHENLSVLIICGSALAGSFNFAPGIDFVHVPSVAKSEDGEYASANLRLGLPQVTAIREALIRQTAEAFRPDIFIADKEPAGFRGELLPTLKLMGHMGTRRVVGIRDVLDGPEAIRVEWHDKGAIRALTEHYDDVLVYGLEQFYRPLDGIPLPAELRSRLVYTGYLRRSVPGGLATMRYPRATKEPFILVTTGGGADGAGLIDWVISAYEADPYIPLPAVIAFGPFLSNTQRGHFLERIERLAKVDAIVFDPKIERLMNRAAAVVGMGGYNTFCEILSFDKPALLVPRARPRLEQTIRAARAADLGLMRMLEDPMEYGASSRDPLQMAAALTSLCDQPSPSSVPMPGLLDGLNRIIQHLDPHIRKPDHDSEPAIGIGV</sequence>
<comment type="caution">
    <text evidence="2">The sequence shown here is derived from an EMBL/GenBank/DDBJ whole genome shotgun (WGS) entry which is preliminary data.</text>
</comment>
<accession>A0ABW4Z0S6</accession>
<evidence type="ECO:0000259" key="1">
    <source>
        <dbReference type="Pfam" id="PF04101"/>
    </source>
</evidence>
<dbReference type="Proteomes" id="UP001597299">
    <property type="component" value="Unassembled WGS sequence"/>
</dbReference>
<proteinExistence type="predicted"/>
<organism evidence="2 3">
    <name type="scientific">Ancylobacter oerskovii</name>
    <dbReference type="NCBI Taxonomy" id="459519"/>
    <lineage>
        <taxon>Bacteria</taxon>
        <taxon>Pseudomonadati</taxon>
        <taxon>Pseudomonadota</taxon>
        <taxon>Alphaproteobacteria</taxon>
        <taxon>Hyphomicrobiales</taxon>
        <taxon>Xanthobacteraceae</taxon>
        <taxon>Ancylobacter</taxon>
    </lineage>
</organism>
<keyword evidence="3" id="KW-1185">Reference proteome</keyword>
<dbReference type="Gene3D" id="3.40.50.2000">
    <property type="entry name" value="Glycogen Phosphorylase B"/>
    <property type="match status" value="1"/>
</dbReference>
<evidence type="ECO:0000313" key="2">
    <source>
        <dbReference type="EMBL" id="MFD2142235.1"/>
    </source>
</evidence>
<protein>
    <submittedName>
        <fullName evidence="2">Glycosyltransferase family protein</fullName>
    </submittedName>
</protein>
<dbReference type="SUPFAM" id="SSF53756">
    <property type="entry name" value="UDP-Glycosyltransferase/glycogen phosphorylase"/>
    <property type="match status" value="1"/>
</dbReference>
<gene>
    <name evidence="2" type="ORF">ACFSNC_17640</name>
</gene>
<reference evidence="3" key="1">
    <citation type="journal article" date="2019" name="Int. J. Syst. Evol. Microbiol.">
        <title>The Global Catalogue of Microorganisms (GCM) 10K type strain sequencing project: providing services to taxonomists for standard genome sequencing and annotation.</title>
        <authorList>
            <consortium name="The Broad Institute Genomics Platform"/>
            <consortium name="The Broad Institute Genome Sequencing Center for Infectious Disease"/>
            <person name="Wu L."/>
            <person name="Ma J."/>
        </authorList>
    </citation>
    <scope>NUCLEOTIDE SEQUENCE [LARGE SCALE GENOMIC DNA]</scope>
    <source>
        <strain evidence="3">CCM 7435</strain>
    </source>
</reference>
<dbReference type="PANTHER" id="PTHR21015">
    <property type="entry name" value="UDP-N-ACETYLGLUCOSAMINE--N-ACETYLMURAMYL-(PENTAPEPTIDE) PYROPHOSPHORYL-UNDECAPRENOL N-ACETYLGLUCOSAMINE TRANSFERASE 1"/>
    <property type="match status" value="1"/>
</dbReference>
<dbReference type="Pfam" id="PF04101">
    <property type="entry name" value="Glyco_tran_28_C"/>
    <property type="match status" value="1"/>
</dbReference>
<evidence type="ECO:0000313" key="3">
    <source>
        <dbReference type="Proteomes" id="UP001597299"/>
    </source>
</evidence>
<dbReference type="InterPro" id="IPR007235">
    <property type="entry name" value="Glyco_trans_28_C"/>
</dbReference>
<name>A0ABW4Z0S6_9HYPH</name>
<dbReference type="EMBL" id="JBHUHD010000001">
    <property type="protein sequence ID" value="MFD2142235.1"/>
    <property type="molecule type" value="Genomic_DNA"/>
</dbReference>
<feature type="domain" description="Glycosyl transferase family 28 C-terminal" evidence="1">
    <location>
        <begin position="244"/>
        <end position="360"/>
    </location>
</feature>